<name>A0ABQ5UGQ3_9HYPH</name>
<comment type="caution">
    <text evidence="1">The sequence shown here is derived from an EMBL/GenBank/DDBJ whole genome shotgun (WGS) entry which is preliminary data.</text>
</comment>
<evidence type="ECO:0000313" key="2">
    <source>
        <dbReference type="Proteomes" id="UP001161406"/>
    </source>
</evidence>
<dbReference type="InterPro" id="IPR027417">
    <property type="entry name" value="P-loop_NTPase"/>
</dbReference>
<keyword evidence="2" id="KW-1185">Reference proteome</keyword>
<gene>
    <name evidence="1" type="ORF">GCM10007913_31860</name>
</gene>
<evidence type="ECO:0008006" key="3">
    <source>
        <dbReference type="Google" id="ProtNLM"/>
    </source>
</evidence>
<reference evidence="1" key="1">
    <citation type="journal article" date="2014" name="Int. J. Syst. Evol. Microbiol.">
        <title>Complete genome of a new Firmicutes species belonging to the dominant human colonic microbiota ('Ruminococcus bicirculans') reveals two chromosomes and a selective capacity to utilize plant glucans.</title>
        <authorList>
            <consortium name="NISC Comparative Sequencing Program"/>
            <person name="Wegmann U."/>
            <person name="Louis P."/>
            <person name="Goesmann A."/>
            <person name="Henrissat B."/>
            <person name="Duncan S.H."/>
            <person name="Flint H.J."/>
        </authorList>
    </citation>
    <scope>NUCLEOTIDE SEQUENCE</scope>
    <source>
        <strain evidence="1">NBRC 103855</strain>
    </source>
</reference>
<reference evidence="1" key="2">
    <citation type="submission" date="2023-01" db="EMBL/GenBank/DDBJ databases">
        <title>Draft genome sequence of Devosia yakushimensis strain NBRC 103855.</title>
        <authorList>
            <person name="Sun Q."/>
            <person name="Mori K."/>
        </authorList>
    </citation>
    <scope>NUCLEOTIDE SEQUENCE</scope>
    <source>
        <strain evidence="1">NBRC 103855</strain>
    </source>
</reference>
<dbReference type="Pfam" id="PF13469">
    <property type="entry name" value="Sulfotransfer_3"/>
    <property type="match status" value="1"/>
</dbReference>
<organism evidence="1 2">
    <name type="scientific">Devosia yakushimensis</name>
    <dbReference type="NCBI Taxonomy" id="470028"/>
    <lineage>
        <taxon>Bacteria</taxon>
        <taxon>Pseudomonadati</taxon>
        <taxon>Pseudomonadota</taxon>
        <taxon>Alphaproteobacteria</taxon>
        <taxon>Hyphomicrobiales</taxon>
        <taxon>Devosiaceae</taxon>
        <taxon>Devosia</taxon>
    </lineage>
</organism>
<proteinExistence type="predicted"/>
<evidence type="ECO:0000313" key="1">
    <source>
        <dbReference type="EMBL" id="GLQ11254.1"/>
    </source>
</evidence>
<dbReference type="RefSeq" id="WP_284392551.1">
    <property type="nucleotide sequence ID" value="NZ_BSNG01000001.1"/>
</dbReference>
<protein>
    <recommendedName>
        <fullName evidence="3">Sulfotransferase family protein</fullName>
    </recommendedName>
</protein>
<dbReference type="EMBL" id="BSNG01000001">
    <property type="protein sequence ID" value="GLQ11254.1"/>
    <property type="molecule type" value="Genomic_DNA"/>
</dbReference>
<dbReference type="Gene3D" id="3.40.50.300">
    <property type="entry name" value="P-loop containing nucleotide triphosphate hydrolases"/>
    <property type="match status" value="1"/>
</dbReference>
<accession>A0ABQ5UGQ3</accession>
<dbReference type="SUPFAM" id="SSF52540">
    <property type="entry name" value="P-loop containing nucleoside triphosphate hydrolases"/>
    <property type="match status" value="1"/>
</dbReference>
<dbReference type="Proteomes" id="UP001161406">
    <property type="component" value="Unassembled WGS sequence"/>
</dbReference>
<sequence>MLETRASVYGLRELGEQTLEESTGLIIVGMHRSGTSALTGALHSLGANAGHSSDLTGASVENQKGFFERRDVREICDALLHAAHADWWKISNFEIGQVEQNQLEQQRQRFSGIVESLSKAKTWIIKEPRLCLLLPLLIDLVPNPICILIYRNPIEVAKSLRTRNQISLQQGIALWEKYNWAALQSVKHLPCVVVSYHDLIADQATTLDSVVDQLAALGAKGLGRPKDSPDFIDRSLQRSVAEPEEMEMLTVEQRILWSFLERKAKPDGDFGYKPTGAQKFILQDLEYHFARHSKAGGGVDFASPSIRSRKVLKLAGFLDHIVFYLRSKIRG</sequence>